<dbReference type="SUPFAM" id="SSF55347">
    <property type="entry name" value="Glyceraldehyde-3-phosphate dehydrogenase-like, C-terminal domain"/>
    <property type="match status" value="1"/>
</dbReference>
<dbReference type="GO" id="GO:0005829">
    <property type="term" value="C:cytosol"/>
    <property type="evidence" value="ECO:0007669"/>
    <property type="project" value="TreeGrafter"/>
</dbReference>
<dbReference type="GO" id="GO:0006096">
    <property type="term" value="P:glycolytic process"/>
    <property type="evidence" value="ECO:0007669"/>
    <property type="project" value="TreeGrafter"/>
</dbReference>
<gene>
    <name evidence="5" type="ORF">RFI_17619</name>
</gene>
<dbReference type="Gene3D" id="3.40.50.720">
    <property type="entry name" value="NAD(P)-binding Rossmann-like Domain"/>
    <property type="match status" value="1"/>
</dbReference>
<evidence type="ECO:0000256" key="3">
    <source>
        <dbReference type="ARBA" id="ARBA00023027"/>
    </source>
</evidence>
<dbReference type="Pfam" id="PF02800">
    <property type="entry name" value="Gp_dh_C"/>
    <property type="match status" value="1"/>
</dbReference>
<dbReference type="OMA" id="MTTVNSY"/>
<accession>X6N2S0</accession>
<dbReference type="PROSITE" id="PS00071">
    <property type="entry name" value="GAPDH"/>
    <property type="match status" value="1"/>
</dbReference>
<evidence type="ECO:0000313" key="6">
    <source>
        <dbReference type="Proteomes" id="UP000023152"/>
    </source>
</evidence>
<dbReference type="InterPro" id="IPR020829">
    <property type="entry name" value="GlycerAld_3-P_DH_cat"/>
</dbReference>
<keyword evidence="3" id="KW-0520">NAD</keyword>
<dbReference type="CDD" id="cd18126">
    <property type="entry name" value="GAPDH_I_C"/>
    <property type="match status" value="1"/>
</dbReference>
<dbReference type="Gene3D" id="3.30.360.10">
    <property type="entry name" value="Dihydrodipicolinate Reductase, domain 2"/>
    <property type="match status" value="1"/>
</dbReference>
<reference evidence="5 6" key="1">
    <citation type="journal article" date="2013" name="Curr. Biol.">
        <title>The Genome of the Foraminiferan Reticulomyxa filosa.</title>
        <authorList>
            <person name="Glockner G."/>
            <person name="Hulsmann N."/>
            <person name="Schleicher M."/>
            <person name="Noegel A.A."/>
            <person name="Eichinger L."/>
            <person name="Gallinger C."/>
            <person name="Pawlowski J."/>
            <person name="Sierra R."/>
            <person name="Euteneuer U."/>
            <person name="Pillet L."/>
            <person name="Moustafa A."/>
            <person name="Platzer M."/>
            <person name="Groth M."/>
            <person name="Szafranski K."/>
            <person name="Schliwa M."/>
        </authorList>
    </citation>
    <scope>NUCLEOTIDE SEQUENCE [LARGE SCALE GENOMIC DNA]</scope>
</reference>
<keyword evidence="2" id="KW-0560">Oxidoreductase</keyword>
<dbReference type="InterPro" id="IPR020830">
    <property type="entry name" value="GlycerAld_3-P_DH_AS"/>
</dbReference>
<evidence type="ECO:0000259" key="4">
    <source>
        <dbReference type="Pfam" id="PF02800"/>
    </source>
</evidence>
<evidence type="ECO:0000256" key="1">
    <source>
        <dbReference type="ARBA" id="ARBA00007406"/>
    </source>
</evidence>
<dbReference type="OrthoDB" id="1152826at2759"/>
<dbReference type="EMBL" id="ASPP01013478">
    <property type="protein sequence ID" value="ETO19612.1"/>
    <property type="molecule type" value="Genomic_DNA"/>
</dbReference>
<dbReference type="GO" id="GO:0004365">
    <property type="term" value="F:glyceraldehyde-3-phosphate dehydrogenase (NAD+) (phosphorylating) activity"/>
    <property type="evidence" value="ECO:0007669"/>
    <property type="project" value="TreeGrafter"/>
</dbReference>
<evidence type="ECO:0000313" key="5">
    <source>
        <dbReference type="EMBL" id="ETO19612.1"/>
    </source>
</evidence>
<dbReference type="InterPro" id="IPR020831">
    <property type="entry name" value="GlycerAld/Erythrose_P_DH"/>
</dbReference>
<dbReference type="PANTHER" id="PTHR10836">
    <property type="entry name" value="GLYCERALDEHYDE 3-PHOSPHATE DEHYDROGENASE"/>
    <property type="match status" value="1"/>
</dbReference>
<dbReference type="PRINTS" id="PR00078">
    <property type="entry name" value="G3PDHDRGNASE"/>
</dbReference>
<name>X6N2S0_RETFI</name>
<comment type="similarity">
    <text evidence="1">Belongs to the glyceraldehyde-3-phosphate dehydrogenase family.</text>
</comment>
<protein>
    <submittedName>
        <fullName evidence="5">Glyceraldehyde-3-phosphate dehydrogenase</fullName>
    </submittedName>
</protein>
<dbReference type="FunFam" id="3.30.360.10:FF:000001">
    <property type="entry name" value="Glyceraldehyde-3-phosphate dehydrogenase"/>
    <property type="match status" value="1"/>
</dbReference>
<feature type="domain" description="Glyceraldehyde 3-phosphate dehydrogenase catalytic" evidence="4">
    <location>
        <begin position="36"/>
        <end position="190"/>
    </location>
</feature>
<organism evidence="5 6">
    <name type="scientific">Reticulomyxa filosa</name>
    <dbReference type="NCBI Taxonomy" id="46433"/>
    <lineage>
        <taxon>Eukaryota</taxon>
        <taxon>Sar</taxon>
        <taxon>Rhizaria</taxon>
        <taxon>Retaria</taxon>
        <taxon>Foraminifera</taxon>
        <taxon>Monothalamids</taxon>
        <taxon>Reticulomyxidae</taxon>
        <taxon>Reticulomyxa</taxon>
    </lineage>
</organism>
<dbReference type="PANTHER" id="PTHR10836:SF76">
    <property type="entry name" value="GLYCERALDEHYDE-3-PHOSPHATE DEHYDROGENASE-RELATED"/>
    <property type="match status" value="1"/>
</dbReference>
<keyword evidence="6" id="KW-1185">Reference proteome</keyword>
<dbReference type="Proteomes" id="UP000023152">
    <property type="component" value="Unassembled WGS sequence"/>
</dbReference>
<proteinExistence type="inferred from homology"/>
<comment type="caution">
    <text evidence="5">The sequence shown here is derived from an EMBL/GenBank/DDBJ whole genome shotgun (WGS) entry which is preliminary data.</text>
</comment>
<evidence type="ECO:0000256" key="2">
    <source>
        <dbReference type="ARBA" id="ARBA00023002"/>
    </source>
</evidence>
<dbReference type="AlphaFoldDB" id="X6N2S0"/>
<sequence length="215" mass="23323">MYVMGVNDKEFKKDHTIISLKKKIKKNSASCTTNCLAPLAKILNDNFGIEEGLMTTVHAATATQPTVDGVSQKDWRGGRGAYQSIIPSSTGAASAVGEVLPSLKGKLTGMAFRVPVPDGSVVDLTVRLAKDATYKQICEVIKKASEGEMKGIMGYTDEEIVSQDIVGDSRSSIFDAKAGIQLSPRFVKVYDNEWGYSQRMCDLALLLAKHDEITK</sequence>